<feature type="transmembrane region" description="Helical" evidence="1">
    <location>
        <begin position="71"/>
        <end position="96"/>
    </location>
</feature>
<proteinExistence type="predicted"/>
<feature type="transmembrane region" description="Helical" evidence="1">
    <location>
        <begin position="116"/>
        <end position="136"/>
    </location>
</feature>
<dbReference type="Proteomes" id="UP000001072">
    <property type="component" value="Unassembled WGS sequence"/>
</dbReference>
<dbReference type="AlphaFoldDB" id="F4RUT1"/>
<reference evidence="3" key="1">
    <citation type="journal article" date="2011" name="Proc. Natl. Acad. Sci. U.S.A.">
        <title>Obligate biotrophy features unraveled by the genomic analysis of rust fungi.</title>
        <authorList>
            <person name="Duplessis S."/>
            <person name="Cuomo C.A."/>
            <person name="Lin Y.-C."/>
            <person name="Aerts A."/>
            <person name="Tisserant E."/>
            <person name="Veneault-Fourrey C."/>
            <person name="Joly D.L."/>
            <person name="Hacquard S."/>
            <person name="Amselem J."/>
            <person name="Cantarel B.L."/>
            <person name="Chiu R."/>
            <person name="Coutinho P.M."/>
            <person name="Feau N."/>
            <person name="Field M."/>
            <person name="Frey P."/>
            <person name="Gelhaye E."/>
            <person name="Goldberg J."/>
            <person name="Grabherr M.G."/>
            <person name="Kodira C.D."/>
            <person name="Kohler A."/>
            <person name="Kuees U."/>
            <person name="Lindquist E.A."/>
            <person name="Lucas S.M."/>
            <person name="Mago R."/>
            <person name="Mauceli E."/>
            <person name="Morin E."/>
            <person name="Murat C."/>
            <person name="Pangilinan J.L."/>
            <person name="Park R."/>
            <person name="Pearson M."/>
            <person name="Quesneville H."/>
            <person name="Rouhier N."/>
            <person name="Sakthikumar S."/>
            <person name="Salamov A.A."/>
            <person name="Schmutz J."/>
            <person name="Selles B."/>
            <person name="Shapiro H."/>
            <person name="Tanguay P."/>
            <person name="Tuskan G.A."/>
            <person name="Henrissat B."/>
            <person name="Van de Peer Y."/>
            <person name="Rouze P."/>
            <person name="Ellis J.G."/>
            <person name="Dodds P.N."/>
            <person name="Schein J.E."/>
            <person name="Zhong S."/>
            <person name="Hamelin R.C."/>
            <person name="Grigoriev I.V."/>
            <person name="Szabo L.J."/>
            <person name="Martin F."/>
        </authorList>
    </citation>
    <scope>NUCLEOTIDE SEQUENCE [LARGE SCALE GENOMIC DNA]</scope>
    <source>
        <strain evidence="3">98AG31 / pathotype 3-4-7</strain>
    </source>
</reference>
<gene>
    <name evidence="2" type="ORF">MELLADRAFT_89834</name>
</gene>
<feature type="transmembrane region" description="Helical" evidence="1">
    <location>
        <begin position="168"/>
        <end position="193"/>
    </location>
</feature>
<dbReference type="EMBL" id="GL883122">
    <property type="protein sequence ID" value="EGG03751.1"/>
    <property type="molecule type" value="Genomic_DNA"/>
</dbReference>
<keyword evidence="1" id="KW-1133">Transmembrane helix</keyword>
<feature type="transmembrane region" description="Helical" evidence="1">
    <location>
        <begin position="252"/>
        <end position="278"/>
    </location>
</feature>
<dbReference type="InParanoid" id="F4RUT1"/>
<keyword evidence="1" id="KW-0812">Transmembrane</keyword>
<dbReference type="GeneID" id="18935343"/>
<feature type="transmembrane region" description="Helical" evidence="1">
    <location>
        <begin position="400"/>
        <end position="425"/>
    </location>
</feature>
<evidence type="ECO:0000256" key="1">
    <source>
        <dbReference type="SAM" id="Phobius"/>
    </source>
</evidence>
<name>F4RUT1_MELLP</name>
<keyword evidence="3" id="KW-1185">Reference proteome</keyword>
<keyword evidence="1" id="KW-0472">Membrane</keyword>
<sequence>MVPDAQLAQWESLHREVDRQSKLTPTPSLRVIFVLCIFLSPLSGILYGVSAIKRLSNRSERWLVRKDPGGFYHPNSCVVIPLWATLYTIADIISLLTCFFNLDSYPRPLTTAMETVKYAFFLGMAWTKVWATIYVAPRSRFQIQHNKPILSRSNSKSTRMRRWLLPRIFNLFVVLGYLVPLILSALLCAWTTISMNQVVSLLYEYEAVNEIATGPLLSSAKASNIQLAKSLTYLISMKNISRTLTKNLRSGFYIYFFIAAFIFIALSLATALILRALYFQLRVLKRAALRPRRMSSDISLSYPRIPGAVRLTPDQASTFTFRRSPGTSTEKRSESPFSNIEPCQIVDKWSDWLPTFKRGTGIDAIMWRLPAFSEKFEEYDMDISLKVEQYRILKTYTVNIIWQQALTCAISVSYLAMLGLMITTWCKEERGIPLPRVLLILVEWSNLTWNLGMGFTLGLKAIHTNYNTPKPFRSRVLFPFHLYLNLSNKNMIDYLSNVENHLCYKDIFTT</sequence>
<dbReference type="VEuPathDB" id="FungiDB:MELLADRAFT_89834"/>
<accession>F4RUT1</accession>
<dbReference type="OrthoDB" id="2499555at2759"/>
<feature type="transmembrane region" description="Helical" evidence="1">
    <location>
        <begin position="31"/>
        <end position="50"/>
    </location>
</feature>
<dbReference type="KEGG" id="mlr:MELLADRAFT_89834"/>
<dbReference type="RefSeq" id="XP_007412865.1">
    <property type="nucleotide sequence ID" value="XM_007412803.1"/>
</dbReference>
<protein>
    <submittedName>
        <fullName evidence="2">Uncharacterized protein</fullName>
    </submittedName>
</protein>
<organism evidence="3">
    <name type="scientific">Melampsora larici-populina (strain 98AG31 / pathotype 3-4-7)</name>
    <name type="common">Poplar leaf rust fungus</name>
    <dbReference type="NCBI Taxonomy" id="747676"/>
    <lineage>
        <taxon>Eukaryota</taxon>
        <taxon>Fungi</taxon>
        <taxon>Dikarya</taxon>
        <taxon>Basidiomycota</taxon>
        <taxon>Pucciniomycotina</taxon>
        <taxon>Pucciniomycetes</taxon>
        <taxon>Pucciniales</taxon>
        <taxon>Melampsoraceae</taxon>
        <taxon>Melampsora</taxon>
    </lineage>
</organism>
<dbReference type="HOGENOM" id="CLU_033560_1_0_1"/>
<evidence type="ECO:0000313" key="2">
    <source>
        <dbReference type="EMBL" id="EGG03751.1"/>
    </source>
</evidence>
<evidence type="ECO:0000313" key="3">
    <source>
        <dbReference type="Proteomes" id="UP000001072"/>
    </source>
</evidence>